<reference evidence="1" key="1">
    <citation type="submission" date="2023-03" db="EMBL/GenBank/DDBJ databases">
        <authorList>
            <person name="Shen W."/>
            <person name="Cai J."/>
        </authorList>
    </citation>
    <scope>NUCLEOTIDE SEQUENCE</scope>
    <source>
        <strain evidence="1">P66-3</strain>
    </source>
</reference>
<dbReference type="EMBL" id="JARQAJ010000002">
    <property type="protein sequence ID" value="MDT2759011.1"/>
    <property type="molecule type" value="Genomic_DNA"/>
</dbReference>
<dbReference type="SUPFAM" id="SSF53254">
    <property type="entry name" value="Phosphoglycerate mutase-like"/>
    <property type="match status" value="1"/>
</dbReference>
<keyword evidence="2" id="KW-1185">Reference proteome</keyword>
<dbReference type="SMART" id="SM00855">
    <property type="entry name" value="PGAM"/>
    <property type="match status" value="1"/>
</dbReference>
<dbReference type="InterPro" id="IPR050275">
    <property type="entry name" value="PGM_Phosphatase"/>
</dbReference>
<evidence type="ECO:0000313" key="1">
    <source>
        <dbReference type="EMBL" id="MDT2759011.1"/>
    </source>
</evidence>
<dbReference type="InterPro" id="IPR029033">
    <property type="entry name" value="His_PPase_superfam"/>
</dbReference>
<dbReference type="PANTHER" id="PTHR48100">
    <property type="entry name" value="BROAD-SPECIFICITY PHOSPHATASE YOR283W-RELATED"/>
    <property type="match status" value="1"/>
</dbReference>
<accession>A0ABU3F8M3</accession>
<dbReference type="CDD" id="cd07067">
    <property type="entry name" value="HP_PGM_like"/>
    <property type="match status" value="1"/>
</dbReference>
<name>A0ABU3F8M3_9ENTE</name>
<dbReference type="PANTHER" id="PTHR48100:SF1">
    <property type="entry name" value="HISTIDINE PHOSPHATASE FAMILY PROTEIN-RELATED"/>
    <property type="match status" value="1"/>
</dbReference>
<dbReference type="PIRSF" id="PIRSF000709">
    <property type="entry name" value="6PFK_2-Ptase"/>
    <property type="match status" value="1"/>
</dbReference>
<dbReference type="InterPro" id="IPR013078">
    <property type="entry name" value="His_Pase_superF_clade-1"/>
</dbReference>
<proteinExistence type="predicted"/>
<comment type="caution">
    <text evidence="1">The sequence shown here is derived from an EMBL/GenBank/DDBJ whole genome shotgun (WGS) entry which is preliminary data.</text>
</comment>
<dbReference type="Pfam" id="PF00300">
    <property type="entry name" value="His_Phos_1"/>
    <property type="match status" value="1"/>
</dbReference>
<dbReference type="RefSeq" id="WP_311829594.1">
    <property type="nucleotide sequence ID" value="NZ_JARQAJ010000002.1"/>
</dbReference>
<protein>
    <submittedName>
        <fullName evidence="1">Histidine phosphatase family protein</fullName>
    </submittedName>
</protein>
<dbReference type="Gene3D" id="3.40.50.1240">
    <property type="entry name" value="Phosphoglycerate mutase-like"/>
    <property type="match status" value="1"/>
</dbReference>
<evidence type="ECO:0000313" key="2">
    <source>
        <dbReference type="Proteomes" id="UP001181046"/>
    </source>
</evidence>
<organism evidence="1 2">
    <name type="scientific">Enterococcus xiangfangensis</name>
    <dbReference type="NCBI Taxonomy" id="1296537"/>
    <lineage>
        <taxon>Bacteria</taxon>
        <taxon>Bacillati</taxon>
        <taxon>Bacillota</taxon>
        <taxon>Bacilli</taxon>
        <taxon>Lactobacillales</taxon>
        <taxon>Enterococcaceae</taxon>
        <taxon>Enterococcus</taxon>
    </lineage>
</organism>
<gene>
    <name evidence="1" type="ORF">P7H27_04465</name>
</gene>
<sequence>MTQFYFVRHGKTVINAEGRFNGGSVDSPLIPSGIAATKRMAQHLKTVSFDLALTSPQMRAQTTAKIVLEESLNPPALTIIEDLREMHLGDWDGKNIAQITAAYPEELKNYRTHPELFNAEKIHAEAYSSLIARSTKVIKEVTETHPTDKVLVVSHGILLMALLNTLKGVPLAKIRESGIVDNSSLTILNHSKDQMFFETWGQVF</sequence>
<dbReference type="Proteomes" id="UP001181046">
    <property type="component" value="Unassembled WGS sequence"/>
</dbReference>